<protein>
    <submittedName>
        <fullName evidence="1">DUF3108 domain-containing protein</fullName>
    </submittedName>
</protein>
<dbReference type="InterPro" id="IPR021457">
    <property type="entry name" value="DUF3108"/>
</dbReference>
<dbReference type="KEGG" id="pgin:FRZ67_09630"/>
<sequence>MTNKAFKPGEVITYNVFYAVAGIYVNAGTATFSLTEEKVNNIPAYHVVGEGRTNSGYDWIFKVRDRYESYFDTSNLQPLKFIRNVDEGGYKKVENVTFNQQTNTAITNEGVFKLPNCVQDVLSSVYYARNIDFNKYKPGDKIPFSMFLDNEVYDLYIRYLGRETIKTRYGKFHAIKFKPLLVKGTIFEGGEKMTVWVTDDPNHFPVRIESPIAVGSIKVDMMGYRNNRYPVSSLISFR</sequence>
<dbReference type="AlphaFoldDB" id="A0A5B8VIR8"/>
<evidence type="ECO:0000313" key="2">
    <source>
        <dbReference type="Proteomes" id="UP000321533"/>
    </source>
</evidence>
<dbReference type="EMBL" id="CP042435">
    <property type="protein sequence ID" value="QEC70188.1"/>
    <property type="molecule type" value="Genomic_DNA"/>
</dbReference>
<accession>A0A5B8VIR8</accession>
<evidence type="ECO:0000313" key="1">
    <source>
        <dbReference type="EMBL" id="QEC70188.1"/>
    </source>
</evidence>
<keyword evidence="2" id="KW-1185">Reference proteome</keyword>
<proteinExistence type="predicted"/>
<name>A0A5B8VIR8_9BACT</name>
<organism evidence="1 2">
    <name type="scientific">Panacibacter ginsenosidivorans</name>
    <dbReference type="NCBI Taxonomy" id="1813871"/>
    <lineage>
        <taxon>Bacteria</taxon>
        <taxon>Pseudomonadati</taxon>
        <taxon>Bacteroidota</taxon>
        <taxon>Chitinophagia</taxon>
        <taxon>Chitinophagales</taxon>
        <taxon>Chitinophagaceae</taxon>
        <taxon>Panacibacter</taxon>
    </lineage>
</organism>
<reference evidence="1 2" key="1">
    <citation type="journal article" date="2016" name="Int. J. Syst. Evol. Microbiol.">
        <title>Panacibacter ginsenosidivorans gen. nov., sp. nov., with ginsenoside converting activity isolated from soil of a ginseng field.</title>
        <authorList>
            <person name="Siddiqi M.Z."/>
            <person name="Muhammad Shafi S."/>
            <person name="Choi K.D."/>
            <person name="Im W.T."/>
        </authorList>
    </citation>
    <scope>NUCLEOTIDE SEQUENCE [LARGE SCALE GENOMIC DNA]</scope>
    <source>
        <strain evidence="1 2">Gsoil1550</strain>
    </source>
</reference>
<dbReference type="Proteomes" id="UP000321533">
    <property type="component" value="Chromosome"/>
</dbReference>
<dbReference type="Pfam" id="PF11306">
    <property type="entry name" value="DUF3108"/>
    <property type="match status" value="1"/>
</dbReference>
<dbReference type="OrthoDB" id="9808473at2"/>
<gene>
    <name evidence="1" type="ORF">FRZ67_09630</name>
</gene>